<dbReference type="InterPro" id="IPR009071">
    <property type="entry name" value="HMG_box_dom"/>
</dbReference>
<dbReference type="AlphaFoldDB" id="A0A7S4DWN0"/>
<feature type="coiled-coil region" evidence="4">
    <location>
        <begin position="435"/>
        <end position="469"/>
    </location>
</feature>
<evidence type="ECO:0000313" key="7">
    <source>
        <dbReference type="EMBL" id="CAE0675212.1"/>
    </source>
</evidence>
<feature type="region of interest" description="Disordered" evidence="5">
    <location>
        <begin position="229"/>
        <end position="250"/>
    </location>
</feature>
<evidence type="ECO:0000259" key="6">
    <source>
        <dbReference type="PROSITE" id="PS50118"/>
    </source>
</evidence>
<feature type="DNA-binding region" description="HMG box" evidence="3">
    <location>
        <begin position="377"/>
        <end position="453"/>
    </location>
</feature>
<dbReference type="GO" id="GO:0005634">
    <property type="term" value="C:nucleus"/>
    <property type="evidence" value="ECO:0007669"/>
    <property type="project" value="UniProtKB-UniRule"/>
</dbReference>
<name>A0A7S4DWN0_9EUKA</name>
<feature type="compositionally biased region" description="Polar residues" evidence="5">
    <location>
        <begin position="184"/>
        <end position="197"/>
    </location>
</feature>
<dbReference type="SMART" id="SM00398">
    <property type="entry name" value="HMG"/>
    <property type="match status" value="1"/>
</dbReference>
<evidence type="ECO:0000256" key="5">
    <source>
        <dbReference type="SAM" id="MobiDB-lite"/>
    </source>
</evidence>
<evidence type="ECO:0000256" key="1">
    <source>
        <dbReference type="ARBA" id="ARBA00023125"/>
    </source>
</evidence>
<evidence type="ECO:0000256" key="4">
    <source>
        <dbReference type="SAM" id="Coils"/>
    </source>
</evidence>
<proteinExistence type="predicted"/>
<dbReference type="PANTHER" id="PTHR46040:SF3">
    <property type="entry name" value="HIGH MOBILITY GROUP PROTEIN 2"/>
    <property type="match status" value="1"/>
</dbReference>
<dbReference type="GO" id="GO:0003677">
    <property type="term" value="F:DNA binding"/>
    <property type="evidence" value="ECO:0007669"/>
    <property type="project" value="UniProtKB-UniRule"/>
</dbReference>
<dbReference type="GO" id="GO:0010468">
    <property type="term" value="P:regulation of gene expression"/>
    <property type="evidence" value="ECO:0007669"/>
    <property type="project" value="TreeGrafter"/>
</dbReference>
<feature type="compositionally biased region" description="Basic and acidic residues" evidence="5">
    <location>
        <begin position="26"/>
        <end position="42"/>
    </location>
</feature>
<evidence type="ECO:0000256" key="2">
    <source>
        <dbReference type="ARBA" id="ARBA00023242"/>
    </source>
</evidence>
<dbReference type="InterPro" id="IPR036910">
    <property type="entry name" value="HMG_box_dom_sf"/>
</dbReference>
<organism evidence="7">
    <name type="scientific">Lotharella globosa</name>
    <dbReference type="NCBI Taxonomy" id="91324"/>
    <lineage>
        <taxon>Eukaryota</taxon>
        <taxon>Sar</taxon>
        <taxon>Rhizaria</taxon>
        <taxon>Cercozoa</taxon>
        <taxon>Chlorarachniophyceae</taxon>
        <taxon>Lotharella</taxon>
    </lineage>
</organism>
<dbReference type="PROSITE" id="PS50118">
    <property type="entry name" value="HMG_BOX_2"/>
    <property type="match status" value="1"/>
</dbReference>
<feature type="region of interest" description="Disordered" evidence="5">
    <location>
        <begin position="170"/>
        <end position="208"/>
    </location>
</feature>
<sequence length="522" mass="58199">MPLKKCYSSPHLSQLAKAAAKQTRKPAFEKPTHDDPAPKETVEDGPQTKTLKKCFSTPHLKDLNQLQADENSSAVQPNSQESSAFRRDEVINCRFRSCGCTVRLSRERMDLHLRTNAATHSLLILNKIDDLGRQNEQICKRLMGLENSMSQMMILFENLQDVLASKGIPSSSKADFPKGLGSELKTNSTLEPMQTSVMPDLTPKDTKMHLPKLEDVKPKRMPDHLDLAIASQRPSKRPRKSPPVPSHPMSAAQYSFSTAASMPRPPTFSTAGTMQFYSAASLSTLPSPNSLGITAMPQPLGLNSDSKLRGNQMPPHFTMMSSVRQAMENQPIDSASLRAQTKEAAKRVQDLMDSKGKMTKRKVRGRVKKGKNMFEAPKKPKTAYNYYQIGVRESILAEITADSANSSKEVQSQKVARIIGERWKNMPEHEREAFNTLALQDKQRYKRELEEYMQLKAQLKEACKAVNNSQHSAMIPNQQRLHQNQLMLGHAASQQALNMRVNYGINPQEVLGVGPPNGDSLG</sequence>
<gene>
    <name evidence="7" type="ORF">LGLO00237_LOCUS26988</name>
</gene>
<protein>
    <recommendedName>
        <fullName evidence="6">HMG box domain-containing protein</fullName>
    </recommendedName>
</protein>
<keyword evidence="2 3" id="KW-0539">Nucleus</keyword>
<dbReference type="EMBL" id="HBIV01037899">
    <property type="protein sequence ID" value="CAE0675212.1"/>
    <property type="molecule type" value="Transcribed_RNA"/>
</dbReference>
<keyword evidence="1 3" id="KW-0238">DNA-binding</keyword>
<dbReference type="SUPFAM" id="SSF47095">
    <property type="entry name" value="HMG-box"/>
    <property type="match status" value="1"/>
</dbReference>
<accession>A0A7S4DWN0</accession>
<dbReference type="InterPro" id="IPR051965">
    <property type="entry name" value="ChromReg_NeuronalGeneExpr"/>
</dbReference>
<feature type="domain" description="HMG box" evidence="6">
    <location>
        <begin position="377"/>
        <end position="453"/>
    </location>
</feature>
<keyword evidence="4" id="KW-0175">Coiled coil</keyword>
<reference evidence="7" key="1">
    <citation type="submission" date="2021-01" db="EMBL/GenBank/DDBJ databases">
        <authorList>
            <person name="Corre E."/>
            <person name="Pelletier E."/>
            <person name="Niang G."/>
            <person name="Scheremetjew M."/>
            <person name="Finn R."/>
            <person name="Kale V."/>
            <person name="Holt S."/>
            <person name="Cochrane G."/>
            <person name="Meng A."/>
            <person name="Brown T."/>
            <person name="Cohen L."/>
        </authorList>
    </citation>
    <scope>NUCLEOTIDE SEQUENCE</scope>
    <source>
        <strain evidence="7">CCCM811</strain>
    </source>
</reference>
<dbReference type="Pfam" id="PF00505">
    <property type="entry name" value="HMG_box"/>
    <property type="match status" value="1"/>
</dbReference>
<feature type="region of interest" description="Disordered" evidence="5">
    <location>
        <begin position="1"/>
        <end position="50"/>
    </location>
</feature>
<dbReference type="Gene3D" id="1.10.30.10">
    <property type="entry name" value="High mobility group box domain"/>
    <property type="match status" value="1"/>
</dbReference>
<evidence type="ECO:0000256" key="3">
    <source>
        <dbReference type="PROSITE-ProRule" id="PRU00267"/>
    </source>
</evidence>
<dbReference type="PANTHER" id="PTHR46040">
    <property type="entry name" value="HIGH MOBILITY GROUP PROTEIN 2"/>
    <property type="match status" value="1"/>
</dbReference>